<evidence type="ECO:0000313" key="8">
    <source>
        <dbReference type="EMBL" id="WFE89645.1"/>
    </source>
</evidence>
<dbReference type="NCBIfam" id="NF010748">
    <property type="entry name" value="PRK14150.1"/>
    <property type="match status" value="1"/>
</dbReference>
<evidence type="ECO:0000256" key="3">
    <source>
        <dbReference type="ARBA" id="ARBA00023186"/>
    </source>
</evidence>
<evidence type="ECO:0000256" key="5">
    <source>
        <dbReference type="RuleBase" id="RU000639"/>
    </source>
</evidence>
<evidence type="ECO:0000256" key="4">
    <source>
        <dbReference type="HAMAP-Rule" id="MF_01151"/>
    </source>
</evidence>
<evidence type="ECO:0000256" key="6">
    <source>
        <dbReference type="RuleBase" id="RU004478"/>
    </source>
</evidence>
<evidence type="ECO:0000256" key="2">
    <source>
        <dbReference type="ARBA" id="ARBA00023016"/>
    </source>
</evidence>
<dbReference type="InterPro" id="IPR013805">
    <property type="entry name" value="GrpE_CC"/>
</dbReference>
<dbReference type="Pfam" id="PF01025">
    <property type="entry name" value="GrpE"/>
    <property type="match status" value="1"/>
</dbReference>
<evidence type="ECO:0000256" key="1">
    <source>
        <dbReference type="ARBA" id="ARBA00009054"/>
    </source>
</evidence>
<dbReference type="EMBL" id="CP120863">
    <property type="protein sequence ID" value="WFE89645.1"/>
    <property type="molecule type" value="Genomic_DNA"/>
</dbReference>
<dbReference type="PANTHER" id="PTHR21237:SF23">
    <property type="entry name" value="GRPE PROTEIN HOMOLOG, MITOCHONDRIAL"/>
    <property type="match status" value="1"/>
</dbReference>
<dbReference type="HAMAP" id="MF_01151">
    <property type="entry name" value="GrpE"/>
    <property type="match status" value="1"/>
</dbReference>
<gene>
    <name evidence="4 8" type="primary">grpE</name>
    <name evidence="8" type="ORF">K1718_26410</name>
</gene>
<protein>
    <recommendedName>
        <fullName evidence="4 5">Protein GrpE</fullName>
    </recommendedName>
    <alternativeName>
        <fullName evidence="4">HSP-70 cofactor</fullName>
    </alternativeName>
</protein>
<evidence type="ECO:0000256" key="7">
    <source>
        <dbReference type="SAM" id="MobiDB-lite"/>
    </source>
</evidence>
<keyword evidence="3 4" id="KW-0143">Chaperone</keyword>
<dbReference type="SUPFAM" id="SSF58014">
    <property type="entry name" value="Coiled-coil domain of nucleotide exchange factor GrpE"/>
    <property type="match status" value="1"/>
</dbReference>
<dbReference type="Gene3D" id="3.90.20.20">
    <property type="match status" value="1"/>
</dbReference>
<dbReference type="NCBIfam" id="NF010739">
    <property type="entry name" value="PRK14141.1"/>
    <property type="match status" value="1"/>
</dbReference>
<keyword evidence="2 4" id="KW-0346">Stress response</keyword>
<dbReference type="PANTHER" id="PTHR21237">
    <property type="entry name" value="GRPE PROTEIN"/>
    <property type="match status" value="1"/>
</dbReference>
<dbReference type="NCBIfam" id="NF010738">
    <property type="entry name" value="PRK14140.1"/>
    <property type="match status" value="1"/>
</dbReference>
<feature type="region of interest" description="Disordered" evidence="7">
    <location>
        <begin position="185"/>
        <end position="212"/>
    </location>
</feature>
<dbReference type="Proteomes" id="UP001209803">
    <property type="component" value="Chromosome"/>
</dbReference>
<comment type="subcellular location">
    <subcellularLocation>
        <location evidence="4">Cytoplasm</location>
    </subcellularLocation>
</comment>
<reference evidence="8 9" key="1">
    <citation type="submission" date="2023-03" db="EMBL/GenBank/DDBJ databases">
        <title>Roseibium porphyridii sp. nov. and Roseibium rhodosorbium sp. nov. isolated from marine algae, Porphyridium cruentum and Rhodosorus marinus, respectively.</title>
        <authorList>
            <person name="Lee M.W."/>
            <person name="Choi B.J."/>
            <person name="Lee J.K."/>
            <person name="Choi D.G."/>
            <person name="Baek J.H."/>
            <person name="Bayburt H."/>
            <person name="Kim J.M."/>
            <person name="Han D.M."/>
            <person name="Kim K.H."/>
            <person name="Jeon C.O."/>
        </authorList>
    </citation>
    <scope>NUCLEOTIDE SEQUENCE [LARGE SCALE GENOMIC DNA]</scope>
    <source>
        <strain evidence="8 9">KMA01</strain>
    </source>
</reference>
<feature type="region of interest" description="Disordered" evidence="7">
    <location>
        <begin position="1"/>
        <end position="47"/>
    </location>
</feature>
<dbReference type="InterPro" id="IPR000740">
    <property type="entry name" value="GrpE"/>
</dbReference>
<dbReference type="Gene3D" id="2.30.22.10">
    <property type="entry name" value="Head domain of nucleotide exchange factor GrpE"/>
    <property type="match status" value="1"/>
</dbReference>
<dbReference type="RefSeq" id="WP_152503910.1">
    <property type="nucleotide sequence ID" value="NZ_CP120863.1"/>
</dbReference>
<sequence>MSDENKTPEEQPEEATPGAEAAEKQSEAVEETAADPVEVLNAENAELKDRALRTMAEMENLRRRTEKEIKDARQYAVSGFARDMLTVSDNLRRALEALPEEDRRNADAGVASLIEGVEMIERDLLNQLEKNGVKKLTPEGQKFDPNFHQAMFEVPNTEVPNNTVVQVVQAGYVIGERVLRPAMVGVSKGGPKDVAQATGASEEAGQTVDKSA</sequence>
<comment type="function">
    <text evidence="4 5">Participates actively in the response to hyperosmotic and heat shock by preventing the aggregation of stress-denatured proteins, in association with DnaK and GrpE. It is the nucleotide exchange factor for DnaK and may function as a thermosensor. Unfolded proteins bind initially to DnaJ; upon interaction with the DnaJ-bound protein, DnaK hydrolyzes its bound ATP, resulting in the formation of a stable complex. GrpE releases ADP from DnaK; ATP binding to DnaK triggers the release of the substrate protein, thus completing the reaction cycle. Several rounds of ATP-dependent interactions between DnaJ, DnaK and GrpE are required for fully efficient folding.</text>
</comment>
<dbReference type="InterPro" id="IPR009012">
    <property type="entry name" value="GrpE_head"/>
</dbReference>
<dbReference type="PROSITE" id="PS01071">
    <property type="entry name" value="GRPE"/>
    <property type="match status" value="1"/>
</dbReference>
<evidence type="ECO:0000313" key="9">
    <source>
        <dbReference type="Proteomes" id="UP001209803"/>
    </source>
</evidence>
<accession>A0ABY8F8Q4</accession>
<comment type="subunit">
    <text evidence="4">Homodimer.</text>
</comment>
<comment type="similarity">
    <text evidence="1 4 6">Belongs to the GrpE family.</text>
</comment>
<dbReference type="CDD" id="cd00446">
    <property type="entry name" value="GrpE"/>
    <property type="match status" value="1"/>
</dbReference>
<organism evidence="8 9">
    <name type="scientific">Roseibium porphyridii</name>
    <dbReference type="NCBI Taxonomy" id="2866279"/>
    <lineage>
        <taxon>Bacteria</taxon>
        <taxon>Pseudomonadati</taxon>
        <taxon>Pseudomonadota</taxon>
        <taxon>Alphaproteobacteria</taxon>
        <taxon>Hyphomicrobiales</taxon>
        <taxon>Stappiaceae</taxon>
        <taxon>Roseibium</taxon>
    </lineage>
</organism>
<proteinExistence type="inferred from homology"/>
<name>A0ABY8F8Q4_9HYPH</name>
<dbReference type="SUPFAM" id="SSF51064">
    <property type="entry name" value="Head domain of nucleotide exchange factor GrpE"/>
    <property type="match status" value="1"/>
</dbReference>
<keyword evidence="4" id="KW-0963">Cytoplasm</keyword>
<keyword evidence="9" id="KW-1185">Reference proteome</keyword>
<dbReference type="PRINTS" id="PR00773">
    <property type="entry name" value="GRPEPROTEIN"/>
</dbReference>